<evidence type="ECO:0000313" key="3">
    <source>
        <dbReference type="Proteomes" id="UP000652761"/>
    </source>
</evidence>
<protein>
    <submittedName>
        <fullName evidence="2">Uncharacterized protein</fullName>
    </submittedName>
</protein>
<reference evidence="2" key="1">
    <citation type="submission" date="2017-07" db="EMBL/GenBank/DDBJ databases">
        <title>Taro Niue Genome Assembly and Annotation.</title>
        <authorList>
            <person name="Atibalentja N."/>
            <person name="Keating K."/>
            <person name="Fields C.J."/>
        </authorList>
    </citation>
    <scope>NUCLEOTIDE SEQUENCE</scope>
    <source>
        <strain evidence="2">Niue_2</strain>
        <tissue evidence="2">Leaf</tissue>
    </source>
</reference>
<feature type="region of interest" description="Disordered" evidence="1">
    <location>
        <begin position="1"/>
        <end position="58"/>
    </location>
</feature>
<comment type="caution">
    <text evidence="2">The sequence shown here is derived from an EMBL/GenBank/DDBJ whole genome shotgun (WGS) entry which is preliminary data.</text>
</comment>
<dbReference type="EMBL" id="NMUH01014778">
    <property type="protein sequence ID" value="MQM23024.1"/>
    <property type="molecule type" value="Genomic_DNA"/>
</dbReference>
<dbReference type="Proteomes" id="UP000652761">
    <property type="component" value="Unassembled WGS sequence"/>
</dbReference>
<organism evidence="2 3">
    <name type="scientific">Colocasia esculenta</name>
    <name type="common">Wild taro</name>
    <name type="synonym">Arum esculentum</name>
    <dbReference type="NCBI Taxonomy" id="4460"/>
    <lineage>
        <taxon>Eukaryota</taxon>
        <taxon>Viridiplantae</taxon>
        <taxon>Streptophyta</taxon>
        <taxon>Embryophyta</taxon>
        <taxon>Tracheophyta</taxon>
        <taxon>Spermatophyta</taxon>
        <taxon>Magnoliopsida</taxon>
        <taxon>Liliopsida</taxon>
        <taxon>Araceae</taxon>
        <taxon>Aroideae</taxon>
        <taxon>Colocasieae</taxon>
        <taxon>Colocasia</taxon>
    </lineage>
</organism>
<accession>A0A843XT00</accession>
<sequence length="101" mass="11362">MVGGSPPQPQVVAATTQLMRERERETKIERLRESQSKLGGGRNEEEEEEGGGKGLGMGERKWEEGVVRVWSLNFNNVNELKSSRKSILAVDFTVDFSIRLQ</sequence>
<evidence type="ECO:0000256" key="1">
    <source>
        <dbReference type="SAM" id="MobiDB-lite"/>
    </source>
</evidence>
<keyword evidence="3" id="KW-1185">Reference proteome</keyword>
<gene>
    <name evidence="2" type="ORF">Taro_056085</name>
</gene>
<name>A0A843XT00_COLES</name>
<feature type="compositionally biased region" description="Basic and acidic residues" evidence="1">
    <location>
        <begin position="19"/>
        <end position="35"/>
    </location>
</feature>
<proteinExistence type="predicted"/>
<evidence type="ECO:0000313" key="2">
    <source>
        <dbReference type="EMBL" id="MQM23024.1"/>
    </source>
</evidence>
<dbReference type="AlphaFoldDB" id="A0A843XT00"/>